<evidence type="ECO:0000313" key="1">
    <source>
        <dbReference type="EMBL" id="CFR94641.1"/>
    </source>
</evidence>
<name>A0A654U4I3_MYCTX</name>
<dbReference type="EMBL" id="CGCX01001431">
    <property type="protein sequence ID" value="CFR94641.1"/>
    <property type="molecule type" value="Genomic_DNA"/>
</dbReference>
<gene>
    <name evidence="1" type="ORF">ERS007657_03164</name>
</gene>
<dbReference type="Proteomes" id="UP000046680">
    <property type="component" value="Unassembled WGS sequence"/>
</dbReference>
<accession>A0A654U4I3</accession>
<dbReference type="AlphaFoldDB" id="A0A654U4I3"/>
<organism evidence="1 2">
    <name type="scientific">Mycobacterium tuberculosis</name>
    <dbReference type="NCBI Taxonomy" id="1773"/>
    <lineage>
        <taxon>Bacteria</taxon>
        <taxon>Bacillati</taxon>
        <taxon>Actinomycetota</taxon>
        <taxon>Actinomycetes</taxon>
        <taxon>Mycobacteriales</taxon>
        <taxon>Mycobacteriaceae</taxon>
        <taxon>Mycobacterium</taxon>
        <taxon>Mycobacterium tuberculosis complex</taxon>
    </lineage>
</organism>
<protein>
    <submittedName>
        <fullName evidence="1">Uncharacterized protein</fullName>
    </submittedName>
</protein>
<proteinExistence type="predicted"/>
<sequence>MSLFTAALPSSESQRAPSTWLSTASPLRSALTAFWEPPVVMTRAM</sequence>
<evidence type="ECO:0000313" key="2">
    <source>
        <dbReference type="Proteomes" id="UP000046680"/>
    </source>
</evidence>
<reference evidence="1 2" key="1">
    <citation type="submission" date="2015-03" db="EMBL/GenBank/DDBJ databases">
        <authorList>
            <consortium name="Pathogen Informatics"/>
        </authorList>
    </citation>
    <scope>NUCLEOTIDE SEQUENCE [LARGE SCALE GENOMIC DNA]</scope>
    <source>
        <strain evidence="1 2">C09601061</strain>
    </source>
</reference>